<dbReference type="RefSeq" id="WP_310062410.1">
    <property type="nucleotide sequence ID" value="NZ_JAVDVQ010000044.1"/>
</dbReference>
<protein>
    <submittedName>
        <fullName evidence="1">Uncharacterized protein</fullName>
    </submittedName>
</protein>
<name>A0ABU1UIQ9_9MICC</name>
<organism evidence="1 2">
    <name type="scientific">Arthrobacter ginsengisoli</name>
    <dbReference type="NCBI Taxonomy" id="1356565"/>
    <lineage>
        <taxon>Bacteria</taxon>
        <taxon>Bacillati</taxon>
        <taxon>Actinomycetota</taxon>
        <taxon>Actinomycetes</taxon>
        <taxon>Micrococcales</taxon>
        <taxon>Micrococcaceae</taxon>
        <taxon>Arthrobacter</taxon>
    </lineage>
</organism>
<keyword evidence="2" id="KW-1185">Reference proteome</keyword>
<sequence>MHTPQGDFVCLFHEAEDLAKAFQTIATSEDPFDVWFREHLESVHGLTAEMLQGPFPAEVFFEYTDAGGVA</sequence>
<evidence type="ECO:0000313" key="2">
    <source>
        <dbReference type="Proteomes" id="UP001252243"/>
    </source>
</evidence>
<comment type="caution">
    <text evidence="1">The sequence shown here is derived from an EMBL/GenBank/DDBJ whole genome shotgun (WGS) entry which is preliminary data.</text>
</comment>
<dbReference type="EMBL" id="JAVDVQ010000044">
    <property type="protein sequence ID" value="MDR7085048.1"/>
    <property type="molecule type" value="Genomic_DNA"/>
</dbReference>
<proteinExistence type="predicted"/>
<gene>
    <name evidence="1" type="ORF">J2X01_004368</name>
</gene>
<evidence type="ECO:0000313" key="1">
    <source>
        <dbReference type="EMBL" id="MDR7085048.1"/>
    </source>
</evidence>
<accession>A0ABU1UIQ9</accession>
<dbReference type="Proteomes" id="UP001252243">
    <property type="component" value="Unassembled WGS sequence"/>
</dbReference>
<reference evidence="1 2" key="1">
    <citation type="submission" date="2023-07" db="EMBL/GenBank/DDBJ databases">
        <title>Sorghum-associated microbial communities from plants grown in Nebraska, USA.</title>
        <authorList>
            <person name="Schachtman D."/>
        </authorList>
    </citation>
    <scope>NUCLEOTIDE SEQUENCE [LARGE SCALE GENOMIC DNA]</scope>
    <source>
        <strain evidence="1 2">BE167</strain>
    </source>
</reference>